<evidence type="ECO:0000313" key="3">
    <source>
        <dbReference type="Proteomes" id="UP000002724"/>
    </source>
</evidence>
<dbReference type="InterPro" id="IPR058036">
    <property type="entry name" value="BREX_BrxC_4th"/>
</dbReference>
<dbReference type="InterPro" id="IPR047679">
    <property type="entry name" value="BREX_BrxC"/>
</dbReference>
<evidence type="ECO:0000259" key="1">
    <source>
        <dbReference type="Pfam" id="PF25796"/>
    </source>
</evidence>
<gene>
    <name evidence="2" type="ordered locus">Ppha_2037</name>
</gene>
<dbReference type="EMBL" id="CP001110">
    <property type="protein sequence ID" value="ACF44245.1"/>
    <property type="molecule type" value="Genomic_DNA"/>
</dbReference>
<feature type="domain" description="Probable ATP-binding protein BrxC 4th six-stranded beta-sheet" evidence="1">
    <location>
        <begin position="577"/>
        <end position="719"/>
    </location>
</feature>
<reference evidence="2 3" key="1">
    <citation type="submission" date="2008-06" db="EMBL/GenBank/DDBJ databases">
        <title>Complete sequence of Pelodictyon phaeoclathratiforme BU-1.</title>
        <authorList>
            <consortium name="US DOE Joint Genome Institute"/>
            <person name="Lucas S."/>
            <person name="Copeland A."/>
            <person name="Lapidus A."/>
            <person name="Glavina del Rio T."/>
            <person name="Dalin E."/>
            <person name="Tice H."/>
            <person name="Bruce D."/>
            <person name="Goodwin L."/>
            <person name="Pitluck S."/>
            <person name="Schmutz J."/>
            <person name="Larimer F."/>
            <person name="Land M."/>
            <person name="Hauser L."/>
            <person name="Kyrpides N."/>
            <person name="Mikhailova N."/>
            <person name="Liu Z."/>
            <person name="Li T."/>
            <person name="Zhao F."/>
            <person name="Overmann J."/>
            <person name="Bryant D.A."/>
            <person name="Richardson P."/>
        </authorList>
    </citation>
    <scope>NUCLEOTIDE SEQUENCE [LARGE SCALE GENOMIC DNA]</scope>
    <source>
        <strain evidence="3">DSM 5477 / BU-1</strain>
    </source>
</reference>
<dbReference type="AlphaFoldDB" id="B4SCP0"/>
<protein>
    <recommendedName>
        <fullName evidence="1">Probable ATP-binding protein BrxC 4th six-stranded beta-sheet domain-containing protein</fullName>
    </recommendedName>
</protein>
<keyword evidence="3" id="KW-1185">Reference proteome</keyword>
<dbReference type="HOGENOM" id="CLU_270934_0_0_10"/>
<evidence type="ECO:0000313" key="2">
    <source>
        <dbReference type="EMBL" id="ACF44245.1"/>
    </source>
</evidence>
<dbReference type="RefSeq" id="WP_012508724.1">
    <property type="nucleotide sequence ID" value="NC_011060.1"/>
</dbReference>
<accession>B4SCP0</accession>
<dbReference type="KEGG" id="pph:Ppha_2037"/>
<organism evidence="2 3">
    <name type="scientific">Pelodictyon phaeoclathratiforme (strain DSM 5477 / BU-1)</name>
    <dbReference type="NCBI Taxonomy" id="324925"/>
    <lineage>
        <taxon>Bacteria</taxon>
        <taxon>Pseudomonadati</taxon>
        <taxon>Chlorobiota</taxon>
        <taxon>Chlorobiia</taxon>
        <taxon>Chlorobiales</taxon>
        <taxon>Chlorobiaceae</taxon>
        <taxon>Chlorobium/Pelodictyon group</taxon>
        <taxon>Pelodictyon</taxon>
    </lineage>
</organism>
<name>B4SCP0_PELPB</name>
<sequence length="1211" mass="137399">MPKIKELLSLNLDIDIKNVIDLEEQVEEEIRYEIDNYIITENIGRHLSTFASKYNSSIKETGVWLSGFYGSGKSYFGKMLGYLLDNRVIMGTQAIERIIPRLSGLNDAALIENDLRKFASSNNRVISLDIAKQNTDKGLTFTLFRNFLKSLGFLDSVYGYIEYQLFLDGHYPAFVEKVKLLTGEEWQSIRASSMRVPSTIRKVLTAWKYTEQEYDETVIHLNSIIDSFSASKLKDELSRYLEKQQGETIVFIFDEASEAISQKKFTLLDLEGLSESLSAIASRVWTIAIAQEKLDDVINNNSISKSQLTKVTDRFKTKIHLESTEVDVIIRSRLLQKSDEGQQLLNTFFDQNAGKIADITNLKASIPTKSENRELFTIYYPFHHYQFQLLQNFLFASNALTASQVAARGMIITTFDVLRNKLGKLNAYNFATAFDICDEAQTAPTAALVNKYDLARQMLKESAIDGIRLLKAIHFLSVSELVATTAENITKVYISTVDDYYSVKPLIEEALTTLTTAKVLLESNNSFKITSDLETKLLDEMKDFTVEHFKRKNELVARLQKNSSIRSIGTISDKSVTYNFHVTTDLGDELMGSSNKDLQIEVCSLYSITENRLDFMESIKQQTRDIKHKITLLPDNAQFSTISHLIEEILRFAYMDDKYKNDSDATIKQIIRSFSVIRDEREKDLLNLINSAYTNAKAIYLFNTVQLSEASFKSEINTLQKKVLDNVFYKRPSRQLSEALATSIIKERQNDKLPKFNFSENGGNDFTFFDSNGNFVGDTLECIESVTAKIKSQYLSGKDLELELKSAPTGYEYGTVATLVAVLFRTGRLTARFNAKDIFSYRDDVVESIFSSSRNFQKASFKSLSKSLTTAQKSDMVTLLRALKIEEVTKERVDWNSNDFALIEAIRALSEYYINAVRTLKKTVTDFEPLFGSETTLIGKLHQFSGKVTEGNFLDTADNFLLNQAVFEATVKKIEKIEKFIKSNLQKARFIKRFVDELKIELEKANVTSREIQETITRFDEIYSSSVVEGYREILVEGQKLKDFYHTLMVDANTTASDANRELLAVATALITEINSYPETQNRDLLRQVQFVKEYAEKRINQEVKLDYTIKCASSHFSLSEMITCTALAPQKLAELEVAAMSIVKEAPPAPVPVEESNSGEVIPIPPPKALKRISLKIARTTTVGAFKQMLQLQLQQVAGMQESDQIEIDL</sequence>
<dbReference type="Pfam" id="PF25796">
    <property type="entry name" value="BREX_BrxC_4th"/>
    <property type="match status" value="1"/>
</dbReference>
<dbReference type="Proteomes" id="UP000002724">
    <property type="component" value="Chromosome"/>
</dbReference>
<dbReference type="eggNOG" id="COG1293">
    <property type="taxonomic scope" value="Bacteria"/>
</dbReference>
<proteinExistence type="predicted"/>
<dbReference type="NCBIfam" id="NF033441">
    <property type="entry name" value="BREX_BrxC"/>
    <property type="match status" value="1"/>
</dbReference>
<dbReference type="STRING" id="324925.Ppha_2037"/>